<organism evidence="4 5">
    <name type="scientific">Candidatus Anaerobiospirillum pullistercoris</name>
    <dbReference type="NCBI Taxonomy" id="2838452"/>
    <lineage>
        <taxon>Bacteria</taxon>
        <taxon>Pseudomonadati</taxon>
        <taxon>Pseudomonadota</taxon>
        <taxon>Gammaproteobacteria</taxon>
        <taxon>Aeromonadales</taxon>
        <taxon>Succinivibrionaceae</taxon>
        <taxon>Anaerobiospirillum</taxon>
    </lineage>
</organism>
<reference evidence="4" key="2">
    <citation type="submission" date="2021-04" db="EMBL/GenBank/DDBJ databases">
        <authorList>
            <person name="Gilroy R."/>
        </authorList>
    </citation>
    <scope>NUCLEOTIDE SEQUENCE</scope>
    <source>
        <strain evidence="4">USASDec5-558</strain>
    </source>
</reference>
<feature type="region of interest" description="Disordered" evidence="1">
    <location>
        <begin position="225"/>
        <end position="246"/>
    </location>
</feature>
<name>A0A9D2B0C2_9GAMM</name>
<proteinExistence type="predicted"/>
<reference evidence="4" key="1">
    <citation type="journal article" date="2021" name="PeerJ">
        <title>Extensive microbial diversity within the chicken gut microbiome revealed by metagenomics and culture.</title>
        <authorList>
            <person name="Gilroy R."/>
            <person name="Ravi A."/>
            <person name="Getino M."/>
            <person name="Pursley I."/>
            <person name="Horton D.L."/>
            <person name="Alikhan N.F."/>
            <person name="Baker D."/>
            <person name="Gharbi K."/>
            <person name="Hall N."/>
            <person name="Watson M."/>
            <person name="Adriaenssens E.M."/>
            <person name="Foster-Nyarko E."/>
            <person name="Jarju S."/>
            <person name="Secka A."/>
            <person name="Antonio M."/>
            <person name="Oren A."/>
            <person name="Chaudhuri R.R."/>
            <person name="La Ragione R."/>
            <person name="Hildebrand F."/>
            <person name="Pallen M.J."/>
        </authorList>
    </citation>
    <scope>NUCLEOTIDE SEQUENCE</scope>
    <source>
        <strain evidence="4">USASDec5-558</strain>
    </source>
</reference>
<dbReference type="AlphaFoldDB" id="A0A9D2B0C2"/>
<protein>
    <submittedName>
        <fullName evidence="4">TrbC/VirB2 family protein</fullName>
    </submittedName>
</protein>
<sequence length="308" mass="33734">MQTSITIMLWTSTLLALCILSLSSTAHAATGILPYEEWLTVLQESLTGPVAFSVSLIGIVTCGATLILGGGEISHFMRSMIYIVLVMTLLVGANSLMHNFFNASATAALDTQKQVQKQVQMQIQTEAAEANTMPYALPQSNFDSLGGGSSMLASYDASLPSNGFGFTSGPDADFGSATYSDAYNDAYNATDSFTTNRTLLLAMSTSEADVLEQQLLQQITPTAKRTTPQYDPEAMPAPQPRNDNRDYQDEADMWQNLERTASNLKRLYRYFDASLDSQVLPRTIPDNQVNLPLNEPLRISHEVQIYTI</sequence>
<dbReference type="Proteomes" id="UP000886829">
    <property type="component" value="Unassembled WGS sequence"/>
</dbReference>
<feature type="chain" id="PRO_5039271515" evidence="3">
    <location>
        <begin position="29"/>
        <end position="308"/>
    </location>
</feature>
<evidence type="ECO:0000313" key="4">
    <source>
        <dbReference type="EMBL" id="HIX56857.1"/>
    </source>
</evidence>
<gene>
    <name evidence="4" type="ORF">H9850_05240</name>
</gene>
<feature type="signal peptide" evidence="3">
    <location>
        <begin position="1"/>
        <end position="28"/>
    </location>
</feature>
<keyword evidence="2" id="KW-0472">Membrane</keyword>
<accession>A0A9D2B0C2</accession>
<keyword evidence="2" id="KW-1133">Transmembrane helix</keyword>
<evidence type="ECO:0000313" key="5">
    <source>
        <dbReference type="Proteomes" id="UP000886829"/>
    </source>
</evidence>
<feature type="transmembrane region" description="Helical" evidence="2">
    <location>
        <begin position="52"/>
        <end position="69"/>
    </location>
</feature>
<keyword evidence="3" id="KW-0732">Signal</keyword>
<keyword evidence="2" id="KW-0812">Transmembrane</keyword>
<feature type="transmembrane region" description="Helical" evidence="2">
    <location>
        <begin position="81"/>
        <end position="101"/>
    </location>
</feature>
<dbReference type="InterPro" id="IPR007039">
    <property type="entry name" value="TrbC/VirB2"/>
</dbReference>
<dbReference type="Pfam" id="PF04956">
    <property type="entry name" value="TrbC"/>
    <property type="match status" value="1"/>
</dbReference>
<evidence type="ECO:0000256" key="1">
    <source>
        <dbReference type="SAM" id="MobiDB-lite"/>
    </source>
</evidence>
<dbReference type="EMBL" id="DXEV01000100">
    <property type="protein sequence ID" value="HIX56857.1"/>
    <property type="molecule type" value="Genomic_DNA"/>
</dbReference>
<comment type="caution">
    <text evidence="4">The sequence shown here is derived from an EMBL/GenBank/DDBJ whole genome shotgun (WGS) entry which is preliminary data.</text>
</comment>
<evidence type="ECO:0000256" key="2">
    <source>
        <dbReference type="SAM" id="Phobius"/>
    </source>
</evidence>
<evidence type="ECO:0000256" key="3">
    <source>
        <dbReference type="SAM" id="SignalP"/>
    </source>
</evidence>